<dbReference type="SMART" id="SM00239">
    <property type="entry name" value="C2"/>
    <property type="match status" value="1"/>
</dbReference>
<feature type="region of interest" description="Disordered" evidence="2">
    <location>
        <begin position="41"/>
        <end position="129"/>
    </location>
</feature>
<reference evidence="4 5" key="1">
    <citation type="submission" date="2017-07" db="EMBL/GenBank/DDBJ databases">
        <authorList>
            <person name="Talla V."/>
            <person name="Backstrom N."/>
        </authorList>
    </citation>
    <scope>NUCLEOTIDE SEQUENCE [LARGE SCALE GENOMIC DNA]</scope>
</reference>
<feature type="region of interest" description="Disordered" evidence="2">
    <location>
        <begin position="1"/>
        <end position="27"/>
    </location>
</feature>
<protein>
    <recommendedName>
        <fullName evidence="3">C2 domain-containing protein</fullName>
    </recommendedName>
</protein>
<feature type="compositionally biased region" description="Pro residues" evidence="2">
    <location>
        <begin position="226"/>
        <end position="240"/>
    </location>
</feature>
<gene>
    <name evidence="4" type="ORF">LSINAPIS_LOCUS5430</name>
</gene>
<feature type="region of interest" description="Disordered" evidence="2">
    <location>
        <begin position="161"/>
        <end position="256"/>
    </location>
</feature>
<keyword evidence="5" id="KW-1185">Reference proteome</keyword>
<dbReference type="InterPro" id="IPR039725">
    <property type="entry name" value="CC2D1A/B"/>
</dbReference>
<dbReference type="Proteomes" id="UP000324832">
    <property type="component" value="Unassembled WGS sequence"/>
</dbReference>
<evidence type="ECO:0000256" key="2">
    <source>
        <dbReference type="SAM" id="MobiDB-lite"/>
    </source>
</evidence>
<accession>A0A5E4Q6G8</accession>
<feature type="compositionally biased region" description="Low complexity" evidence="2">
    <location>
        <begin position="420"/>
        <end position="429"/>
    </location>
</feature>
<dbReference type="SUPFAM" id="SSF49562">
    <property type="entry name" value="C2 domain (Calcium/lipid-binding domain, CaLB)"/>
    <property type="match status" value="1"/>
</dbReference>
<dbReference type="Gene3D" id="2.60.40.150">
    <property type="entry name" value="C2 domain"/>
    <property type="match status" value="1"/>
</dbReference>
<feature type="region of interest" description="Disordered" evidence="2">
    <location>
        <begin position="394"/>
        <end position="445"/>
    </location>
</feature>
<feature type="compositionally biased region" description="Pro residues" evidence="2">
    <location>
        <begin position="98"/>
        <end position="113"/>
    </location>
</feature>
<proteinExistence type="inferred from homology"/>
<organism evidence="4 5">
    <name type="scientific">Leptidea sinapis</name>
    <dbReference type="NCBI Taxonomy" id="189913"/>
    <lineage>
        <taxon>Eukaryota</taxon>
        <taxon>Metazoa</taxon>
        <taxon>Ecdysozoa</taxon>
        <taxon>Arthropoda</taxon>
        <taxon>Hexapoda</taxon>
        <taxon>Insecta</taxon>
        <taxon>Pterygota</taxon>
        <taxon>Neoptera</taxon>
        <taxon>Endopterygota</taxon>
        <taxon>Lepidoptera</taxon>
        <taxon>Glossata</taxon>
        <taxon>Ditrysia</taxon>
        <taxon>Papilionoidea</taxon>
        <taxon>Pieridae</taxon>
        <taxon>Dismorphiinae</taxon>
        <taxon>Leptidea</taxon>
    </lineage>
</organism>
<feature type="domain" description="C2" evidence="3">
    <location>
        <begin position="604"/>
        <end position="733"/>
    </location>
</feature>
<dbReference type="GO" id="GO:0001227">
    <property type="term" value="F:DNA-binding transcription repressor activity, RNA polymerase II-specific"/>
    <property type="evidence" value="ECO:0007669"/>
    <property type="project" value="InterPro"/>
</dbReference>
<evidence type="ECO:0000256" key="1">
    <source>
        <dbReference type="ARBA" id="ARBA00010672"/>
    </source>
</evidence>
<feature type="compositionally biased region" description="Polar residues" evidence="2">
    <location>
        <begin position="114"/>
        <end position="129"/>
    </location>
</feature>
<dbReference type="Pfam" id="PF21528">
    <property type="entry name" value="CC2D1A-B_DM14"/>
    <property type="match status" value="3"/>
</dbReference>
<dbReference type="InterPro" id="IPR035892">
    <property type="entry name" value="C2_domain_sf"/>
</dbReference>
<evidence type="ECO:0000313" key="4">
    <source>
        <dbReference type="EMBL" id="VVC93182.1"/>
    </source>
</evidence>
<dbReference type="EMBL" id="FZQP02001559">
    <property type="protein sequence ID" value="VVC93182.1"/>
    <property type="molecule type" value="Genomic_DNA"/>
</dbReference>
<dbReference type="InterPro" id="IPR000008">
    <property type="entry name" value="C2_dom"/>
</dbReference>
<dbReference type="Pfam" id="PF00168">
    <property type="entry name" value="C2"/>
    <property type="match status" value="1"/>
</dbReference>
<dbReference type="AlphaFoldDB" id="A0A5E4Q6G8"/>
<evidence type="ECO:0000313" key="5">
    <source>
        <dbReference type="Proteomes" id="UP000324832"/>
    </source>
</evidence>
<dbReference type="SMART" id="SM00685">
    <property type="entry name" value="DM14"/>
    <property type="match status" value="4"/>
</dbReference>
<name>A0A5E4Q6G8_9NEOP</name>
<feature type="compositionally biased region" description="Acidic residues" evidence="2">
    <location>
        <begin position="74"/>
        <end position="87"/>
    </location>
</feature>
<dbReference type="PROSITE" id="PS50004">
    <property type="entry name" value="C2"/>
    <property type="match status" value="1"/>
</dbReference>
<sequence>MSRKKGNLSQYGLIDIPDLDNDELMNMSDDDVDLEAELAAITGRAKKNKPRKPEVLPPADLDAMIAASLRDVPSDDEGSGDDDDPDLLSELHGLAGDEPPPPNARRQAPPPPGSISNDSSTISLLQDRITNYTAAEKSAKDAGESNRARRFGRGLKTLSDLLKQAKAGKPINEQDIPPPVSIAKPPSEPQQHEAPAQPPNPDPPVRRAAPMPPPRTESLKSVQERPPTPPEPQEPPPHLPTEPAMDPAKQEGLQFILKRKEELKAAALACKHAGDKQLALEHLKVVKQFDIVVEAYKSGQEMDLNELPSPEAVAAAFKASTHEKSEEEAAPEAAPEQPGLITASTVDEALKQRLAAFQEQEAKAKSDGNAMKARRMGRIVKQYQDAIRQHAAGKPLPLDELPTPNGYAPIPAEGSHRSPARPSAAQEPARPSPAPAAPRVQTKLTRNDKQLLLLMHRQKEFKEAAIKAKKSGNIQLAKDYLRSAKGFDSLIEATKGGLPVDLNSIPLPPTAKKKIEDTFDIVSAEECGPPDDSSITAGDDDVMSRLHGQLSSQLKLCFDNRDHCRAAGNIAESNRFEHLAVSVKQDLDVVALAMSVGDDPPKFRYENRTFSIVQCNTDLNENELELTIVRGIAYNVPNPREIDTYVKFEFPYPQEAPVCDRTATVKDTNSPQYDAVFPLAIQRTRPCQRVFKRHAIKFTVYSKGGWFSRDTALGTVSVKLAPLENQVTLHESFPLMDGRRPAGGSLEVKLRVRRPLTQPEVVTQTHRWLIVTP</sequence>
<feature type="region of interest" description="Disordered" evidence="2">
    <location>
        <begin position="318"/>
        <end position="342"/>
    </location>
</feature>
<feature type="compositionally biased region" description="Acidic residues" evidence="2">
    <location>
        <begin position="17"/>
        <end position="27"/>
    </location>
</feature>
<dbReference type="PANTHER" id="PTHR13076:SF9">
    <property type="entry name" value="COILED-COIL AND C2 DOMAIN-CONTAINING PROTEIN 1-LIKE"/>
    <property type="match status" value="1"/>
</dbReference>
<dbReference type="PANTHER" id="PTHR13076">
    <property type="entry name" value="COILED-COIL AND C2 DOMAIN-CONTAINING PROTEIN 1-LIKE"/>
    <property type="match status" value="1"/>
</dbReference>
<evidence type="ECO:0000259" key="3">
    <source>
        <dbReference type="PROSITE" id="PS50004"/>
    </source>
</evidence>
<comment type="similarity">
    <text evidence="1">Belongs to the CC2D1 family.</text>
</comment>
<dbReference type="InterPro" id="IPR006608">
    <property type="entry name" value="CC2D1A/B_DM14"/>
</dbReference>